<dbReference type="Proteomes" id="UP000054928">
    <property type="component" value="Unassembled WGS sequence"/>
</dbReference>
<name>A0A0P1AUH5_PLAHL</name>
<keyword evidence="2" id="KW-1185">Reference proteome</keyword>
<dbReference type="RefSeq" id="XP_024582174.1">
    <property type="nucleotide sequence ID" value="XM_024716591.1"/>
</dbReference>
<sequence length="77" mass="8882">MQITSKNCQFNRKLDGLSNDTDYPTMKQPGSVKKTSSMCRTRSVTLIFQIATQWPAWYVLGWSNNMFALHVVVRIQL</sequence>
<evidence type="ECO:0000313" key="2">
    <source>
        <dbReference type="Proteomes" id="UP000054928"/>
    </source>
</evidence>
<protein>
    <submittedName>
        <fullName evidence="1">Uncharacterized protein</fullName>
    </submittedName>
</protein>
<organism evidence="1 2">
    <name type="scientific">Plasmopara halstedii</name>
    <name type="common">Downy mildew of sunflower</name>
    <dbReference type="NCBI Taxonomy" id="4781"/>
    <lineage>
        <taxon>Eukaryota</taxon>
        <taxon>Sar</taxon>
        <taxon>Stramenopiles</taxon>
        <taxon>Oomycota</taxon>
        <taxon>Peronosporomycetes</taxon>
        <taxon>Peronosporales</taxon>
        <taxon>Peronosporaceae</taxon>
        <taxon>Plasmopara</taxon>
    </lineage>
</organism>
<proteinExistence type="predicted"/>
<evidence type="ECO:0000313" key="1">
    <source>
        <dbReference type="EMBL" id="CEG45805.1"/>
    </source>
</evidence>
<dbReference type="AlphaFoldDB" id="A0A0P1AUH5"/>
<reference evidence="2" key="1">
    <citation type="submission" date="2014-09" db="EMBL/GenBank/DDBJ databases">
        <authorList>
            <person name="Sharma Rahul"/>
            <person name="Thines Marco"/>
        </authorList>
    </citation>
    <scope>NUCLEOTIDE SEQUENCE [LARGE SCALE GENOMIC DNA]</scope>
</reference>
<dbReference type="EMBL" id="CCYD01001640">
    <property type="protein sequence ID" value="CEG45805.1"/>
    <property type="molecule type" value="Genomic_DNA"/>
</dbReference>
<accession>A0A0P1AUH5</accession>
<dbReference type="GeneID" id="36397132"/>